<evidence type="ECO:0000313" key="3">
    <source>
        <dbReference type="Proteomes" id="UP000290407"/>
    </source>
</evidence>
<feature type="transmembrane region" description="Helical" evidence="1">
    <location>
        <begin position="15"/>
        <end position="45"/>
    </location>
</feature>
<evidence type="ECO:0000256" key="1">
    <source>
        <dbReference type="SAM" id="Phobius"/>
    </source>
</evidence>
<proteinExistence type="predicted"/>
<gene>
    <name evidence="2" type="ORF">EQG79_30160</name>
</gene>
<dbReference type="RefSeq" id="WP_129606883.1">
    <property type="nucleotide sequence ID" value="NZ_SBLB01000016.1"/>
</dbReference>
<dbReference type="Proteomes" id="UP000290407">
    <property type="component" value="Unassembled WGS sequence"/>
</dbReference>
<name>A0A4Q2UGF2_9BACT</name>
<comment type="caution">
    <text evidence="2">The sequence shown here is derived from an EMBL/GenBank/DDBJ whole genome shotgun (WGS) entry which is preliminary data.</text>
</comment>
<sequence>MLARTDQGVSNAFELLFWAFCLGLLALVRVLGPLLLLGLLVWALCSCVEVVENERDVTWADSGQVARLSIDSLAIYRCDNCPFAKRYQRATRSLVKSCKSCPWQAVPPKTHDRGRVPHLENPAVEAIAEKHPLPVERFEQQARRQYVQDSTHLAHRQPQTTAFP</sequence>
<reference evidence="2 3" key="1">
    <citation type="submission" date="2019-01" db="EMBL/GenBank/DDBJ databases">
        <title>Spirosoma flava sp. nov., a propanil-degrading bacterium isolated from herbicide-contaminated soil.</title>
        <authorList>
            <person name="Zhang L."/>
            <person name="Jiang J.-D."/>
        </authorList>
    </citation>
    <scope>NUCLEOTIDE SEQUENCE [LARGE SCALE GENOMIC DNA]</scope>
    <source>
        <strain evidence="2 3">TY50</strain>
    </source>
</reference>
<keyword evidence="3" id="KW-1185">Reference proteome</keyword>
<keyword evidence="1" id="KW-0472">Membrane</keyword>
<dbReference type="EMBL" id="SBLB01000016">
    <property type="protein sequence ID" value="RYC66340.1"/>
    <property type="molecule type" value="Genomic_DNA"/>
</dbReference>
<keyword evidence="1" id="KW-1133">Transmembrane helix</keyword>
<organism evidence="2 3">
    <name type="scientific">Spirosoma sordidisoli</name>
    <dbReference type="NCBI Taxonomy" id="2502893"/>
    <lineage>
        <taxon>Bacteria</taxon>
        <taxon>Pseudomonadati</taxon>
        <taxon>Bacteroidota</taxon>
        <taxon>Cytophagia</taxon>
        <taxon>Cytophagales</taxon>
        <taxon>Cytophagaceae</taxon>
        <taxon>Spirosoma</taxon>
    </lineage>
</organism>
<protein>
    <submittedName>
        <fullName evidence="2">Uncharacterized protein</fullName>
    </submittedName>
</protein>
<accession>A0A4Q2UGF2</accession>
<evidence type="ECO:0000313" key="2">
    <source>
        <dbReference type="EMBL" id="RYC66340.1"/>
    </source>
</evidence>
<dbReference type="AlphaFoldDB" id="A0A4Q2UGF2"/>
<keyword evidence="1" id="KW-0812">Transmembrane</keyword>